<dbReference type="InterPro" id="IPR035093">
    <property type="entry name" value="RelE/ParE_toxin_dom_sf"/>
</dbReference>
<evidence type="ECO:0008006" key="4">
    <source>
        <dbReference type="Google" id="ProtNLM"/>
    </source>
</evidence>
<keyword evidence="1" id="KW-1277">Toxin-antitoxin system</keyword>
<accession>A0A5K7SD85</accession>
<dbReference type="Proteomes" id="UP001193389">
    <property type="component" value="Chromosome"/>
</dbReference>
<dbReference type="InterPro" id="IPR007712">
    <property type="entry name" value="RelE/ParE_toxin"/>
</dbReference>
<keyword evidence="3" id="KW-1185">Reference proteome</keyword>
<gene>
    <name evidence="2" type="ORF">AQPE_3624</name>
</gene>
<dbReference type="Pfam" id="PF05016">
    <property type="entry name" value="ParE_toxin"/>
    <property type="match status" value="1"/>
</dbReference>
<dbReference type="Gene3D" id="3.30.2310.20">
    <property type="entry name" value="RelE-like"/>
    <property type="match status" value="1"/>
</dbReference>
<dbReference type="KEGG" id="anf:AQPE_3624"/>
<proteinExistence type="predicted"/>
<organism evidence="2 3">
    <name type="scientific">Aquipluma nitroreducens</name>
    <dbReference type="NCBI Taxonomy" id="2010828"/>
    <lineage>
        <taxon>Bacteria</taxon>
        <taxon>Pseudomonadati</taxon>
        <taxon>Bacteroidota</taxon>
        <taxon>Bacteroidia</taxon>
        <taxon>Marinilabiliales</taxon>
        <taxon>Prolixibacteraceae</taxon>
        <taxon>Aquipluma</taxon>
    </lineage>
</organism>
<protein>
    <recommendedName>
        <fullName evidence="4">Death on curing protein, Doc toxin</fullName>
    </recommendedName>
</protein>
<evidence type="ECO:0000313" key="2">
    <source>
        <dbReference type="EMBL" id="BBE19439.1"/>
    </source>
</evidence>
<evidence type="ECO:0000256" key="1">
    <source>
        <dbReference type="ARBA" id="ARBA00022649"/>
    </source>
</evidence>
<sequence>MGNRKIIWSHRAQIKLFQILEFYSERNQSKVYSLKLNAAIKKQLAQIQRQPEIGIKSEIESVRGLIYDNFIIFYEVDSTNIIIHSIWDCRQNPEGLKIV</sequence>
<dbReference type="RefSeq" id="WP_318347680.1">
    <property type="nucleotide sequence ID" value="NZ_AP018694.1"/>
</dbReference>
<name>A0A5K7SD85_9BACT</name>
<dbReference type="AlphaFoldDB" id="A0A5K7SD85"/>
<reference evidence="2" key="1">
    <citation type="journal article" date="2020" name="Int. J. Syst. Evol. Microbiol.">
        <title>Aquipluma nitroreducens gen. nov. sp. nov., a novel facultatively anaerobic bacterium isolated from a freshwater lake.</title>
        <authorList>
            <person name="Watanabe M."/>
            <person name="Kojima H."/>
            <person name="Fukui M."/>
        </authorList>
    </citation>
    <scope>NUCLEOTIDE SEQUENCE</scope>
    <source>
        <strain evidence="2">MeG22</strain>
    </source>
</reference>
<dbReference type="EMBL" id="AP018694">
    <property type="protein sequence ID" value="BBE19439.1"/>
    <property type="molecule type" value="Genomic_DNA"/>
</dbReference>
<evidence type="ECO:0000313" key="3">
    <source>
        <dbReference type="Proteomes" id="UP001193389"/>
    </source>
</evidence>